<name>A0A3P6ATW6_BRACM</name>
<proteinExistence type="predicted"/>
<accession>A0A3P6ATW6</accession>
<dbReference type="EMBL" id="LR031573">
    <property type="protein sequence ID" value="VDC88950.1"/>
    <property type="molecule type" value="Genomic_DNA"/>
</dbReference>
<evidence type="ECO:0000313" key="2">
    <source>
        <dbReference type="EMBL" id="VDC88950.1"/>
    </source>
</evidence>
<evidence type="ECO:0000256" key="1">
    <source>
        <dbReference type="SAM" id="MobiDB-lite"/>
    </source>
</evidence>
<organism evidence="2">
    <name type="scientific">Brassica campestris</name>
    <name type="common">Field mustard</name>
    <dbReference type="NCBI Taxonomy" id="3711"/>
    <lineage>
        <taxon>Eukaryota</taxon>
        <taxon>Viridiplantae</taxon>
        <taxon>Streptophyta</taxon>
        <taxon>Embryophyta</taxon>
        <taxon>Tracheophyta</taxon>
        <taxon>Spermatophyta</taxon>
        <taxon>Magnoliopsida</taxon>
        <taxon>eudicotyledons</taxon>
        <taxon>Gunneridae</taxon>
        <taxon>Pentapetalae</taxon>
        <taxon>rosids</taxon>
        <taxon>malvids</taxon>
        <taxon>Brassicales</taxon>
        <taxon>Brassicaceae</taxon>
        <taxon>Brassiceae</taxon>
        <taxon>Brassica</taxon>
    </lineage>
</organism>
<feature type="compositionally biased region" description="Basic residues" evidence="1">
    <location>
        <begin position="1"/>
        <end position="15"/>
    </location>
</feature>
<sequence>MRSKTRGGCRRRRRTVTVSSESKGQTFLSARRNPPKIFYKGKTFIGRTRGMLRLREDEETTE</sequence>
<gene>
    <name evidence="2" type="ORF">BRAA02T07078Z</name>
</gene>
<reference evidence="2" key="1">
    <citation type="submission" date="2018-11" db="EMBL/GenBank/DDBJ databases">
        <authorList>
            <consortium name="Genoscope - CEA"/>
            <person name="William W."/>
        </authorList>
    </citation>
    <scope>NUCLEOTIDE SEQUENCE</scope>
</reference>
<feature type="region of interest" description="Disordered" evidence="1">
    <location>
        <begin position="1"/>
        <end position="27"/>
    </location>
</feature>
<protein>
    <submittedName>
        <fullName evidence="2">Uncharacterized protein</fullName>
    </submittedName>
</protein>
<dbReference type="AlphaFoldDB" id="A0A3P6ATW6"/>